<proteinExistence type="predicted"/>
<accession>A0A3G5A453</accession>
<organism evidence="1">
    <name type="scientific">Homavirus sp</name>
    <dbReference type="NCBI Taxonomy" id="2487769"/>
    <lineage>
        <taxon>Viruses</taxon>
        <taxon>Varidnaviria</taxon>
        <taxon>Bamfordvirae</taxon>
        <taxon>Nucleocytoviricota</taxon>
        <taxon>Megaviricetes</taxon>
        <taxon>Imitervirales</taxon>
        <taxon>Mimiviridae</taxon>
        <taxon>Klosneuvirinae</taxon>
    </lineage>
</organism>
<gene>
    <name evidence="1" type="ORF">Homavirus2_4</name>
</gene>
<evidence type="ECO:0000313" key="1">
    <source>
        <dbReference type="EMBL" id="AYV82000.1"/>
    </source>
</evidence>
<sequence length="65" mass="7805">MKYNFDNQNRELILCILQITTLYNAMQYGWNVKKIGNRQYELSKKLSEIADFNLEVFVNHITNYV</sequence>
<reference evidence="1" key="1">
    <citation type="submission" date="2018-10" db="EMBL/GenBank/DDBJ databases">
        <title>Hidden diversity of soil giant viruses.</title>
        <authorList>
            <person name="Schulz F."/>
            <person name="Alteio L."/>
            <person name="Goudeau D."/>
            <person name="Ryan E.M."/>
            <person name="Malmstrom R.R."/>
            <person name="Blanchard J."/>
            <person name="Woyke T."/>
        </authorList>
    </citation>
    <scope>NUCLEOTIDE SEQUENCE</scope>
    <source>
        <strain evidence="1">HOV1</strain>
    </source>
</reference>
<dbReference type="EMBL" id="MK072333">
    <property type="protein sequence ID" value="AYV82000.1"/>
    <property type="molecule type" value="Genomic_DNA"/>
</dbReference>
<protein>
    <submittedName>
        <fullName evidence="1">Uncharacterized protein</fullName>
    </submittedName>
</protein>
<name>A0A3G5A453_9VIRU</name>